<feature type="domain" description="Sialidase" evidence="1">
    <location>
        <begin position="67"/>
        <end position="338"/>
    </location>
</feature>
<dbReference type="PANTHER" id="PTHR43752">
    <property type="entry name" value="BNR/ASP-BOX REPEAT FAMILY PROTEIN"/>
    <property type="match status" value="1"/>
</dbReference>
<dbReference type="RefSeq" id="WP_254160253.1">
    <property type="nucleotide sequence ID" value="NZ_JAHESF010000002.1"/>
</dbReference>
<proteinExistence type="predicted"/>
<name>A0AAP2DFT0_9BACT</name>
<dbReference type="Pfam" id="PF13088">
    <property type="entry name" value="BNR_2"/>
    <property type="match status" value="1"/>
</dbReference>
<keyword evidence="2" id="KW-0378">Hydrolase</keyword>
<dbReference type="CDD" id="cd15482">
    <property type="entry name" value="Sialidase_non-viral"/>
    <property type="match status" value="1"/>
</dbReference>
<dbReference type="Gene3D" id="2.120.10.10">
    <property type="match status" value="1"/>
</dbReference>
<dbReference type="InterPro" id="IPR010916">
    <property type="entry name" value="TonB_box_CS"/>
</dbReference>
<organism evidence="2 3">
    <name type="scientific">Chryseosolibacter histidini</name>
    <dbReference type="NCBI Taxonomy" id="2782349"/>
    <lineage>
        <taxon>Bacteria</taxon>
        <taxon>Pseudomonadati</taxon>
        <taxon>Bacteroidota</taxon>
        <taxon>Cytophagia</taxon>
        <taxon>Cytophagales</taxon>
        <taxon>Chryseotaleaceae</taxon>
        <taxon>Chryseosolibacter</taxon>
    </lineage>
</organism>
<evidence type="ECO:0000313" key="3">
    <source>
        <dbReference type="Proteomes" id="UP001319200"/>
    </source>
</evidence>
<evidence type="ECO:0000259" key="1">
    <source>
        <dbReference type="Pfam" id="PF13088"/>
    </source>
</evidence>
<dbReference type="AlphaFoldDB" id="A0AAP2DFT0"/>
<dbReference type="GO" id="GO:0004308">
    <property type="term" value="F:exo-alpha-sialidase activity"/>
    <property type="evidence" value="ECO:0007669"/>
    <property type="project" value="UniProtKB-EC"/>
</dbReference>
<reference evidence="2 3" key="1">
    <citation type="submission" date="2021-05" db="EMBL/GenBank/DDBJ databases">
        <title>A Polyphasic approach of four new species of the genus Ohtaekwangia: Ohtaekwangia histidinii sp. nov., Ohtaekwangia cretensis sp. nov., Ohtaekwangia indiensis sp. nov., Ohtaekwangia reichenbachii sp. nov. from diverse environment.</title>
        <authorList>
            <person name="Octaviana S."/>
        </authorList>
    </citation>
    <scope>NUCLEOTIDE SEQUENCE [LARGE SCALE GENOMIC DNA]</scope>
    <source>
        <strain evidence="2 3">PWU4</strain>
    </source>
</reference>
<dbReference type="InterPro" id="IPR036278">
    <property type="entry name" value="Sialidase_sf"/>
</dbReference>
<keyword evidence="3" id="KW-1185">Reference proteome</keyword>
<comment type="caution">
    <text evidence="2">The sequence shown here is derived from an EMBL/GenBank/DDBJ whole genome shotgun (WGS) entry which is preliminary data.</text>
</comment>
<dbReference type="EMBL" id="JAHESF010000002">
    <property type="protein sequence ID" value="MBT1695673.1"/>
    <property type="molecule type" value="Genomic_DNA"/>
</dbReference>
<dbReference type="PANTHER" id="PTHR43752:SF2">
    <property type="entry name" value="BNR_ASP-BOX REPEAT FAMILY PROTEIN"/>
    <property type="match status" value="1"/>
</dbReference>
<keyword evidence="2" id="KW-0326">Glycosidase</keyword>
<dbReference type="PROSITE" id="PS00430">
    <property type="entry name" value="TONB_DEPENDENT_REC_1"/>
    <property type="match status" value="1"/>
</dbReference>
<gene>
    <name evidence="2" type="ORF">KK083_02215</name>
</gene>
<dbReference type="EC" id="3.2.1.18" evidence="2"/>
<evidence type="ECO:0000313" key="2">
    <source>
        <dbReference type="EMBL" id="MBT1695673.1"/>
    </source>
</evidence>
<dbReference type="SUPFAM" id="SSF50939">
    <property type="entry name" value="Sialidases"/>
    <property type="match status" value="1"/>
</dbReference>
<protein>
    <submittedName>
        <fullName evidence="2">Exo-alpha-sialidase</fullName>
        <ecNumber evidence="2">3.2.1.18</ecNumber>
    </submittedName>
</protein>
<accession>A0AAP2DFT0</accession>
<sequence length="364" mass="40402">MTSNRPLITIALIALPVLMMQCNSKHETAAESQPRDSVTVIAEDFIFGDDRPFPQCHASTVLPVAGGSFLVAWFGGTHEKHDDVGIWLSKGTPGKWSAPREVAKLREDPHWNPVLFRKDSNEVILYFKVGKTIDEWETWYMTSRDNGETWSEAKELVAGDRGGRGPVRNKPLLLSNGVLLAPASNEKKGVWNAFVDRSEDGGTTWTASAFVPLNRDSFPGEGVIQPALWESQPSRVHMLLRSSAGVICRSDSEDYGKTWSPVYKTSLPNPNSGIDLTRLSNGTLVLIFNRDSTNWGARHPISLAVSKDNGKTWPLITDLEKGSGEDEFSYPSVVSLGDTVALTYTWKRQRIAFRMARIDYVHSP</sequence>
<dbReference type="InterPro" id="IPR011040">
    <property type="entry name" value="Sialidase"/>
</dbReference>
<dbReference type="Proteomes" id="UP001319200">
    <property type="component" value="Unassembled WGS sequence"/>
</dbReference>